<comment type="caution">
    <text evidence="2">The sequence shown here is derived from an EMBL/GenBank/DDBJ whole genome shotgun (WGS) entry which is preliminary data.</text>
</comment>
<proteinExistence type="predicted"/>
<accession>A0ABP9PYX7</accession>
<dbReference type="Proteomes" id="UP001500221">
    <property type="component" value="Unassembled WGS sequence"/>
</dbReference>
<evidence type="ECO:0000313" key="2">
    <source>
        <dbReference type="EMBL" id="GAA5154375.1"/>
    </source>
</evidence>
<feature type="compositionally biased region" description="Gly residues" evidence="1">
    <location>
        <begin position="1"/>
        <end position="10"/>
    </location>
</feature>
<feature type="compositionally biased region" description="Low complexity" evidence="1">
    <location>
        <begin position="16"/>
        <end position="25"/>
    </location>
</feature>
<protein>
    <submittedName>
        <fullName evidence="2">Uncharacterized protein</fullName>
    </submittedName>
</protein>
<evidence type="ECO:0000313" key="3">
    <source>
        <dbReference type="Proteomes" id="UP001500221"/>
    </source>
</evidence>
<name>A0ABP9PYX7_9ACTN</name>
<dbReference type="EMBL" id="BAABKG010000005">
    <property type="protein sequence ID" value="GAA5154375.1"/>
    <property type="molecule type" value="Genomic_DNA"/>
</dbReference>
<keyword evidence="3" id="KW-1185">Reference proteome</keyword>
<organism evidence="2 3">
    <name type="scientific">Nocardioides marinquilinus</name>
    <dbReference type="NCBI Taxonomy" id="1210400"/>
    <lineage>
        <taxon>Bacteria</taxon>
        <taxon>Bacillati</taxon>
        <taxon>Actinomycetota</taxon>
        <taxon>Actinomycetes</taxon>
        <taxon>Propionibacteriales</taxon>
        <taxon>Nocardioidaceae</taxon>
        <taxon>Nocardioides</taxon>
    </lineage>
</organism>
<feature type="region of interest" description="Disordered" evidence="1">
    <location>
        <begin position="1"/>
        <end position="31"/>
    </location>
</feature>
<reference evidence="3" key="1">
    <citation type="journal article" date="2019" name="Int. J. Syst. Evol. Microbiol.">
        <title>The Global Catalogue of Microorganisms (GCM) 10K type strain sequencing project: providing services to taxonomists for standard genome sequencing and annotation.</title>
        <authorList>
            <consortium name="The Broad Institute Genomics Platform"/>
            <consortium name="The Broad Institute Genome Sequencing Center for Infectious Disease"/>
            <person name="Wu L."/>
            <person name="Ma J."/>
        </authorList>
    </citation>
    <scope>NUCLEOTIDE SEQUENCE [LARGE SCALE GENOMIC DNA]</scope>
    <source>
        <strain evidence="3">JCM 18459</strain>
    </source>
</reference>
<evidence type="ECO:0000256" key="1">
    <source>
        <dbReference type="SAM" id="MobiDB-lite"/>
    </source>
</evidence>
<sequence>MDDGRTGGTGDRTDGSDGAATSGAAEADRTRAGDVVRDLLAGLQADGGRPTSATGSFRGCRERFPEGVAAVEYVASARVDGVDDLAAVAPRLAGLGLGEPSATDVPGGRRLAVSDGGLTVTATHRPAAGAFVLLGVVGGCHDVAADDQDSWLARAPDDLTP</sequence>
<gene>
    <name evidence="2" type="ORF">GCM10023340_37840</name>
</gene>